<name>A0A9P8CKN1_9HYPO</name>
<dbReference type="PROSITE" id="PS00626">
    <property type="entry name" value="RCC1_2"/>
    <property type="match status" value="1"/>
</dbReference>
<protein>
    <submittedName>
        <fullName evidence="3">rRNA processing protein</fullName>
    </submittedName>
</protein>
<proteinExistence type="predicted"/>
<dbReference type="PANTHER" id="PTHR47563">
    <property type="entry name" value="PROTEIN FMP25, MITOCHONDRIAL"/>
    <property type="match status" value="1"/>
</dbReference>
<feature type="repeat" description="RCC1" evidence="1">
    <location>
        <begin position="514"/>
        <end position="567"/>
    </location>
</feature>
<feature type="repeat" description="RCC1" evidence="1">
    <location>
        <begin position="429"/>
        <end position="494"/>
    </location>
</feature>
<evidence type="ECO:0000256" key="1">
    <source>
        <dbReference type="PROSITE-ProRule" id="PRU00235"/>
    </source>
</evidence>
<feature type="compositionally biased region" description="Pro residues" evidence="2">
    <location>
        <begin position="28"/>
        <end position="40"/>
    </location>
</feature>
<dbReference type="GO" id="GO:0005743">
    <property type="term" value="C:mitochondrial inner membrane"/>
    <property type="evidence" value="ECO:0007669"/>
    <property type="project" value="TreeGrafter"/>
</dbReference>
<dbReference type="Proteomes" id="UP000887229">
    <property type="component" value="Unassembled WGS sequence"/>
</dbReference>
<dbReference type="PRINTS" id="PR00633">
    <property type="entry name" value="RCCNDNSATION"/>
</dbReference>
<dbReference type="PROSITE" id="PS50012">
    <property type="entry name" value="RCC1_3"/>
    <property type="match status" value="4"/>
</dbReference>
<dbReference type="RefSeq" id="XP_046114452.1">
    <property type="nucleotide sequence ID" value="XM_046264181.1"/>
</dbReference>
<feature type="repeat" description="RCC1" evidence="1">
    <location>
        <begin position="281"/>
        <end position="344"/>
    </location>
</feature>
<evidence type="ECO:0000313" key="3">
    <source>
        <dbReference type="EMBL" id="KAG9250528.1"/>
    </source>
</evidence>
<feature type="region of interest" description="Disordered" evidence="2">
    <location>
        <begin position="1"/>
        <end position="45"/>
    </location>
</feature>
<dbReference type="Gene3D" id="2.130.10.30">
    <property type="entry name" value="Regulator of chromosome condensation 1/beta-lactamase-inhibitor protein II"/>
    <property type="match status" value="1"/>
</dbReference>
<dbReference type="AlphaFoldDB" id="A0A9P8CKN1"/>
<keyword evidence="4" id="KW-1185">Reference proteome</keyword>
<reference evidence="3" key="1">
    <citation type="journal article" date="2021" name="IMA Fungus">
        <title>Genomic characterization of three marine fungi, including Emericellopsis atlantica sp. nov. with signatures of a generalist lifestyle and marine biomass degradation.</title>
        <authorList>
            <person name="Hagestad O.C."/>
            <person name="Hou L."/>
            <person name="Andersen J.H."/>
            <person name="Hansen E.H."/>
            <person name="Altermark B."/>
            <person name="Li C."/>
            <person name="Kuhnert E."/>
            <person name="Cox R.J."/>
            <person name="Crous P.W."/>
            <person name="Spatafora J.W."/>
            <person name="Lail K."/>
            <person name="Amirebrahimi M."/>
            <person name="Lipzen A."/>
            <person name="Pangilinan J."/>
            <person name="Andreopoulos W."/>
            <person name="Hayes R.D."/>
            <person name="Ng V."/>
            <person name="Grigoriev I.V."/>
            <person name="Jackson S.A."/>
            <person name="Sutton T.D.S."/>
            <person name="Dobson A.D.W."/>
            <person name="Rama T."/>
        </authorList>
    </citation>
    <scope>NUCLEOTIDE SEQUENCE</scope>
    <source>
        <strain evidence="3">TS7</strain>
    </source>
</reference>
<accession>A0A9P8CKN1</accession>
<dbReference type="GO" id="GO:0034551">
    <property type="term" value="P:mitochondrial respiratory chain complex III assembly"/>
    <property type="evidence" value="ECO:0007669"/>
    <property type="project" value="TreeGrafter"/>
</dbReference>
<evidence type="ECO:0000256" key="2">
    <source>
        <dbReference type="SAM" id="MobiDB-lite"/>
    </source>
</evidence>
<dbReference type="OrthoDB" id="10256179at2759"/>
<dbReference type="PANTHER" id="PTHR47563:SF1">
    <property type="entry name" value="PROTEIN FMP25, MITOCHONDRIAL"/>
    <property type="match status" value="1"/>
</dbReference>
<organism evidence="3 4">
    <name type="scientific">Emericellopsis atlantica</name>
    <dbReference type="NCBI Taxonomy" id="2614577"/>
    <lineage>
        <taxon>Eukaryota</taxon>
        <taxon>Fungi</taxon>
        <taxon>Dikarya</taxon>
        <taxon>Ascomycota</taxon>
        <taxon>Pezizomycotina</taxon>
        <taxon>Sordariomycetes</taxon>
        <taxon>Hypocreomycetidae</taxon>
        <taxon>Hypocreales</taxon>
        <taxon>Bionectriaceae</taxon>
        <taxon>Emericellopsis</taxon>
    </lineage>
</organism>
<comment type="caution">
    <text evidence="3">The sequence shown here is derived from an EMBL/GenBank/DDBJ whole genome shotgun (WGS) entry which is preliminary data.</text>
</comment>
<dbReference type="SUPFAM" id="SSF50985">
    <property type="entry name" value="RCC1/BLIP-II"/>
    <property type="match status" value="1"/>
</dbReference>
<dbReference type="Pfam" id="PF13540">
    <property type="entry name" value="RCC1_2"/>
    <property type="match status" value="1"/>
</dbReference>
<dbReference type="InterPro" id="IPR000408">
    <property type="entry name" value="Reg_chr_condens"/>
</dbReference>
<gene>
    <name evidence="3" type="ORF">F5Z01DRAFT_665827</name>
</gene>
<dbReference type="InterPro" id="IPR053245">
    <property type="entry name" value="MitoProcess-Associated"/>
</dbReference>
<evidence type="ECO:0000313" key="4">
    <source>
        <dbReference type="Proteomes" id="UP000887229"/>
    </source>
</evidence>
<sequence length="600" mass="64716">MNASQTAVRRTALRSLRSRQWSRHASSAPPPPPPHPPQPSSGPSAARFIGYGVTFGAAAAGSYYYPTLKEIFMGDNAPMEIPKAQPEFEKPRKIARSAEENRELLSSQHLQVQKSWEHPGVYVWGSNVGQVVDPESKDKYVKLPRRLKFFDDQLLRDLKLTQAFGAAINEKGDLVQWGLGFSNTDPSPVVTIKGKDLAKIDVSSDRIIALSRNGTVYAIPSSRDDLGGLFKQPGKSSWSLWSSGQAAPSLRDITPGGLGWGEKVTDISSGLDHCLLLTSSGRVFAAASSSSDFPAKGQMGIPGLTWETRPKGHYDQPHEISALKGFKATQIATGDYHSAVLDNVGRIFTFGDNLYGQLGCEVDLSESFITTPTILPINKLYKGIGLTPRVTGIMAGGNNLYFTVDSEASQDAASTKSAAPARRMPGITTDFWAAGQGVYGSLGTGRWTHVSQGPTKVKALSSLFEFDESTNKLMPIKLKSVSVGATHCAAIMDNVTETSVARRARGDNDVNWGADVVFWGGNEHYQLGTGKRSNQNAPVYIGPLDGGQGDSDKGRKGERHRLALTPRETARLGEGGKGRKVTLEQKVECGRYVTGVYSSV</sequence>
<feature type="repeat" description="RCC1" evidence="1">
    <location>
        <begin position="345"/>
        <end position="406"/>
    </location>
</feature>
<dbReference type="EMBL" id="MU251276">
    <property type="protein sequence ID" value="KAG9250528.1"/>
    <property type="molecule type" value="Genomic_DNA"/>
</dbReference>
<dbReference type="InterPro" id="IPR009091">
    <property type="entry name" value="RCC1/BLIP-II"/>
</dbReference>
<dbReference type="GeneID" id="70295084"/>